<sequence length="432" mass="47213">MGSLTHEDLHAGIADPGMDSMRLLSETAMKFPEALSFSSGAPYDGNHDLAVLSSSVERYIQHLRDSGVPEGRITRLMFQYGPVNGFIREEIAHMLRRDENVDVPPEAVMVTHGFQEAALVALRGLFTGPDDVLLSVSPTYVGMPGAARTLDIPVTPVTEGPHGLDPDSVAAAARQLRARGKRPRAVYLIPDFSNPSGTVVPLEARRRLLRVAAEEGLMILEDNPYGLFARDGEEMPTLKSLDTTGNVIYLGSFAKTAFPGARVGYLVADQTVSSPDGAQRALAEELSKAKSMYTVGTSSLSQAAVAGLLVDNDHTLRSATRELAHLYHERLDTVLRCLAEHFPPERYAEHGVRWNEPRGGFFLVVEVDFVADLAAMERSARDYRVSWAPMSMFHLDGGGRRAMRLGFSNLAPADIREGISRLARFISDTPRD</sequence>
<dbReference type="SUPFAM" id="SSF53383">
    <property type="entry name" value="PLP-dependent transferases"/>
    <property type="match status" value="1"/>
</dbReference>
<comment type="cofactor">
    <cofactor evidence="1">
        <name>pyridoxal 5'-phosphate</name>
        <dbReference type="ChEBI" id="CHEBI:597326"/>
    </cofactor>
</comment>
<keyword evidence="4" id="KW-0663">Pyridoxal phosphate</keyword>
<keyword evidence="3 6" id="KW-0808">Transferase</keyword>
<dbReference type="GO" id="GO:1901605">
    <property type="term" value="P:alpha-amino acid metabolic process"/>
    <property type="evidence" value="ECO:0007669"/>
    <property type="project" value="TreeGrafter"/>
</dbReference>
<gene>
    <name evidence="6" type="ORF">CDG81_10665</name>
    <name evidence="7" type="ORF">IL38_10695</name>
</gene>
<evidence type="ECO:0000313" key="8">
    <source>
        <dbReference type="Proteomes" id="UP000029737"/>
    </source>
</evidence>
<dbReference type="CDD" id="cd00609">
    <property type="entry name" value="AAT_like"/>
    <property type="match status" value="1"/>
</dbReference>
<organism evidence="6 9">
    <name type="scientific">Actinopolyspora erythraea</name>
    <dbReference type="NCBI Taxonomy" id="414996"/>
    <lineage>
        <taxon>Bacteria</taxon>
        <taxon>Bacillati</taxon>
        <taxon>Actinomycetota</taxon>
        <taxon>Actinomycetes</taxon>
        <taxon>Actinopolysporales</taxon>
        <taxon>Actinopolysporaceae</taxon>
        <taxon>Actinopolyspora</taxon>
    </lineage>
</organism>
<evidence type="ECO:0000313" key="9">
    <source>
        <dbReference type="Proteomes" id="UP000215043"/>
    </source>
</evidence>
<reference evidence="6 9" key="2">
    <citation type="submission" date="2017-08" db="EMBL/GenBank/DDBJ databases">
        <title>The complete genome sequence of moderately halophilic actinomycete Actinopolyspora erythraea YIM 90600, the producer of novel erythromycin, novel actinopolysporins A-C and tubercidin.</title>
        <authorList>
            <person name="Yin M."/>
            <person name="Tang S."/>
        </authorList>
    </citation>
    <scope>NUCLEOTIDE SEQUENCE [LARGE SCALE GENOMIC DNA]</scope>
    <source>
        <strain evidence="6 9">YIM 90600</strain>
    </source>
</reference>
<dbReference type="KEGG" id="aey:CDG81_10665"/>
<dbReference type="PANTHER" id="PTHR42790:SF19">
    <property type="entry name" value="KYNURENINE_ALPHA-AMINOADIPATE AMINOTRANSFERASE, MITOCHONDRIAL"/>
    <property type="match status" value="1"/>
</dbReference>
<evidence type="ECO:0000313" key="7">
    <source>
        <dbReference type="EMBL" id="KGI81419.1"/>
    </source>
</evidence>
<dbReference type="GO" id="GO:0008483">
    <property type="term" value="F:transaminase activity"/>
    <property type="evidence" value="ECO:0007669"/>
    <property type="project" value="UniProtKB-KW"/>
</dbReference>
<dbReference type="InterPro" id="IPR015422">
    <property type="entry name" value="PyrdxlP-dep_Trfase_small"/>
</dbReference>
<protein>
    <submittedName>
        <fullName evidence="7">GntR family transcriptional regulator</fullName>
    </submittedName>
    <submittedName>
        <fullName evidence="6">PLP-dependent aminotransferase family protein</fullName>
    </submittedName>
</protein>
<name>A0A099D5X0_9ACTN</name>
<dbReference type="EMBL" id="CP022752">
    <property type="protein sequence ID" value="ASU81032.1"/>
    <property type="molecule type" value="Genomic_DNA"/>
</dbReference>
<dbReference type="Gene3D" id="3.90.1150.10">
    <property type="entry name" value="Aspartate Aminotransferase, domain 1"/>
    <property type="match status" value="1"/>
</dbReference>
<dbReference type="HOGENOM" id="CLU_017584_0_6_11"/>
<evidence type="ECO:0000256" key="4">
    <source>
        <dbReference type="ARBA" id="ARBA00022898"/>
    </source>
</evidence>
<keyword evidence="8" id="KW-1185">Reference proteome</keyword>
<dbReference type="Pfam" id="PF00155">
    <property type="entry name" value="Aminotran_1_2"/>
    <property type="match status" value="1"/>
</dbReference>
<dbReference type="Gene3D" id="3.40.640.10">
    <property type="entry name" value="Type I PLP-dependent aspartate aminotransferase-like (Major domain)"/>
    <property type="match status" value="1"/>
</dbReference>
<dbReference type="InterPro" id="IPR015424">
    <property type="entry name" value="PyrdxlP-dep_Trfase"/>
</dbReference>
<evidence type="ECO:0000256" key="2">
    <source>
        <dbReference type="ARBA" id="ARBA00022576"/>
    </source>
</evidence>
<dbReference type="EMBL" id="JPMV01000018">
    <property type="protein sequence ID" value="KGI81419.1"/>
    <property type="molecule type" value="Genomic_DNA"/>
</dbReference>
<dbReference type="InterPro" id="IPR015421">
    <property type="entry name" value="PyrdxlP-dep_Trfase_major"/>
</dbReference>
<proteinExistence type="predicted"/>
<dbReference type="AlphaFoldDB" id="A0A099D5X0"/>
<evidence type="ECO:0000259" key="5">
    <source>
        <dbReference type="Pfam" id="PF00155"/>
    </source>
</evidence>
<feature type="domain" description="Aminotransferase class I/classII large" evidence="5">
    <location>
        <begin position="37"/>
        <end position="422"/>
    </location>
</feature>
<dbReference type="InterPro" id="IPR004839">
    <property type="entry name" value="Aminotransferase_I/II_large"/>
</dbReference>
<dbReference type="PANTHER" id="PTHR42790">
    <property type="entry name" value="AMINOTRANSFERASE"/>
    <property type="match status" value="1"/>
</dbReference>
<dbReference type="Proteomes" id="UP000029737">
    <property type="component" value="Unassembled WGS sequence"/>
</dbReference>
<dbReference type="GO" id="GO:0030170">
    <property type="term" value="F:pyridoxal phosphate binding"/>
    <property type="evidence" value="ECO:0007669"/>
    <property type="project" value="InterPro"/>
</dbReference>
<dbReference type="OrthoDB" id="199743at2"/>
<evidence type="ECO:0000256" key="1">
    <source>
        <dbReference type="ARBA" id="ARBA00001933"/>
    </source>
</evidence>
<dbReference type="eggNOG" id="COG1167">
    <property type="taxonomic scope" value="Bacteria"/>
</dbReference>
<reference evidence="7 8" key="1">
    <citation type="journal article" date="2014" name="PLoS ONE">
        <title>Identification and Characterization of a New Erythromycin Biosynthetic Gene Cluster in Actinopolyspora erythraea YIM90600, a Novel Erythronolide-Producing Halophilic Actinomycete Isolated from Salt Field.</title>
        <authorList>
            <person name="Chen D."/>
            <person name="Feng J."/>
            <person name="Huang L."/>
            <person name="Zhang Q."/>
            <person name="Wu J."/>
            <person name="Zhu X."/>
            <person name="Duan Y."/>
            <person name="Xu Z."/>
        </authorList>
    </citation>
    <scope>NUCLEOTIDE SEQUENCE [LARGE SCALE GENOMIC DNA]</scope>
    <source>
        <strain evidence="7 8">YIM90600</strain>
    </source>
</reference>
<dbReference type="InterPro" id="IPR050859">
    <property type="entry name" value="Class-I_PLP-dep_aminotransf"/>
</dbReference>
<evidence type="ECO:0000313" key="6">
    <source>
        <dbReference type="EMBL" id="ASU81032.1"/>
    </source>
</evidence>
<dbReference type="Proteomes" id="UP000215043">
    <property type="component" value="Chromosome"/>
</dbReference>
<evidence type="ECO:0000256" key="3">
    <source>
        <dbReference type="ARBA" id="ARBA00022679"/>
    </source>
</evidence>
<accession>A0A099D5X0</accession>
<keyword evidence="2 6" id="KW-0032">Aminotransferase</keyword>